<dbReference type="InterPro" id="IPR020846">
    <property type="entry name" value="MFS_dom"/>
</dbReference>
<accession>A0A4Q7NM48</accession>
<comment type="caution">
    <text evidence="9">The sequence shown here is derived from an EMBL/GenBank/DDBJ whole genome shotgun (WGS) entry which is preliminary data.</text>
</comment>
<keyword evidence="6 7" id="KW-0472">Membrane</keyword>
<reference evidence="9 10" key="1">
    <citation type="submission" date="2019-02" db="EMBL/GenBank/DDBJ databases">
        <title>Genomic Encyclopedia of Type Strains, Phase IV (KMG-IV): sequencing the most valuable type-strain genomes for metagenomic binning, comparative biology and taxonomic classification.</title>
        <authorList>
            <person name="Goeker M."/>
        </authorList>
    </citation>
    <scope>NUCLEOTIDE SEQUENCE [LARGE SCALE GENOMIC DNA]</scope>
    <source>
        <strain evidence="9 10">K24</strain>
    </source>
</reference>
<dbReference type="Gene3D" id="1.20.1250.20">
    <property type="entry name" value="MFS general substrate transporter like domains"/>
    <property type="match status" value="2"/>
</dbReference>
<dbReference type="RefSeq" id="WP_130357354.1">
    <property type="nucleotide sequence ID" value="NZ_SGXC01000001.1"/>
</dbReference>
<organism evidence="9 10">
    <name type="scientific">Pigmentiphaga kullae</name>
    <dbReference type="NCBI Taxonomy" id="151784"/>
    <lineage>
        <taxon>Bacteria</taxon>
        <taxon>Pseudomonadati</taxon>
        <taxon>Pseudomonadota</taxon>
        <taxon>Betaproteobacteria</taxon>
        <taxon>Burkholderiales</taxon>
        <taxon>Alcaligenaceae</taxon>
        <taxon>Pigmentiphaga</taxon>
    </lineage>
</organism>
<evidence type="ECO:0000256" key="1">
    <source>
        <dbReference type="ARBA" id="ARBA00004651"/>
    </source>
</evidence>
<dbReference type="InterPro" id="IPR050171">
    <property type="entry name" value="MFS_Transporters"/>
</dbReference>
<gene>
    <name evidence="9" type="ORF">EV675_2285</name>
</gene>
<evidence type="ECO:0000256" key="7">
    <source>
        <dbReference type="SAM" id="Phobius"/>
    </source>
</evidence>
<evidence type="ECO:0000256" key="2">
    <source>
        <dbReference type="ARBA" id="ARBA00022448"/>
    </source>
</evidence>
<dbReference type="Pfam" id="PF07690">
    <property type="entry name" value="MFS_1"/>
    <property type="match status" value="2"/>
</dbReference>
<keyword evidence="10" id="KW-1185">Reference proteome</keyword>
<name>A0A4Q7NM48_9BURK</name>
<keyword evidence="4 7" id="KW-0812">Transmembrane</keyword>
<feature type="transmembrane region" description="Helical" evidence="7">
    <location>
        <begin position="107"/>
        <end position="128"/>
    </location>
</feature>
<evidence type="ECO:0000256" key="3">
    <source>
        <dbReference type="ARBA" id="ARBA00022475"/>
    </source>
</evidence>
<feature type="transmembrane region" description="Helical" evidence="7">
    <location>
        <begin position="46"/>
        <end position="66"/>
    </location>
</feature>
<keyword evidence="2" id="KW-0813">Transport</keyword>
<dbReference type="Proteomes" id="UP000292445">
    <property type="component" value="Unassembled WGS sequence"/>
</dbReference>
<dbReference type="OrthoDB" id="7029709at2"/>
<dbReference type="AlphaFoldDB" id="A0A4Q7NM48"/>
<feature type="transmembrane region" description="Helical" evidence="7">
    <location>
        <begin position="271"/>
        <end position="300"/>
    </location>
</feature>
<dbReference type="GO" id="GO:0005886">
    <property type="term" value="C:plasma membrane"/>
    <property type="evidence" value="ECO:0007669"/>
    <property type="project" value="UniProtKB-SubCell"/>
</dbReference>
<dbReference type="GO" id="GO:0022857">
    <property type="term" value="F:transmembrane transporter activity"/>
    <property type="evidence" value="ECO:0007669"/>
    <property type="project" value="InterPro"/>
</dbReference>
<keyword evidence="3" id="KW-1003">Cell membrane</keyword>
<evidence type="ECO:0000313" key="9">
    <source>
        <dbReference type="EMBL" id="RZS86245.1"/>
    </source>
</evidence>
<protein>
    <submittedName>
        <fullName evidence="9">Putative MFS family arabinose efflux permease</fullName>
    </submittedName>
</protein>
<feature type="transmembrane region" description="Helical" evidence="7">
    <location>
        <begin position="163"/>
        <end position="180"/>
    </location>
</feature>
<dbReference type="SUPFAM" id="SSF103473">
    <property type="entry name" value="MFS general substrate transporter"/>
    <property type="match status" value="1"/>
</dbReference>
<evidence type="ECO:0000256" key="6">
    <source>
        <dbReference type="ARBA" id="ARBA00023136"/>
    </source>
</evidence>
<feature type="transmembrane region" description="Helical" evidence="7">
    <location>
        <begin position="140"/>
        <end position="157"/>
    </location>
</feature>
<feature type="domain" description="Major facilitator superfamily (MFS) profile" evidence="8">
    <location>
        <begin position="1"/>
        <end position="374"/>
    </location>
</feature>
<evidence type="ECO:0000313" key="10">
    <source>
        <dbReference type="Proteomes" id="UP000292445"/>
    </source>
</evidence>
<dbReference type="PROSITE" id="PS50850">
    <property type="entry name" value="MFS"/>
    <property type="match status" value="1"/>
</dbReference>
<evidence type="ECO:0000256" key="4">
    <source>
        <dbReference type="ARBA" id="ARBA00022692"/>
    </source>
</evidence>
<dbReference type="EMBL" id="SGXC01000001">
    <property type="protein sequence ID" value="RZS86245.1"/>
    <property type="molecule type" value="Genomic_DNA"/>
</dbReference>
<dbReference type="InterPro" id="IPR011701">
    <property type="entry name" value="MFS"/>
</dbReference>
<keyword evidence="5 7" id="KW-1133">Transmembrane helix</keyword>
<evidence type="ECO:0000259" key="8">
    <source>
        <dbReference type="PROSITE" id="PS50850"/>
    </source>
</evidence>
<dbReference type="InterPro" id="IPR036259">
    <property type="entry name" value="MFS_trans_sf"/>
</dbReference>
<evidence type="ECO:0000256" key="5">
    <source>
        <dbReference type="ARBA" id="ARBA00022989"/>
    </source>
</evidence>
<feature type="transmembrane region" description="Helical" evidence="7">
    <location>
        <begin position="78"/>
        <end position="101"/>
    </location>
</feature>
<feature type="transmembrane region" description="Helical" evidence="7">
    <location>
        <begin position="349"/>
        <end position="371"/>
    </location>
</feature>
<proteinExistence type="predicted"/>
<sequence>MSDPDASTADRHSRDASIVLGLCLPADTVLYLLLPVHAQQFGVSLAQAGILLAANRLVRIAGYGWVARLYAERGDRAVCTLAALASACCALGYALFPGFWLLLAVRLLWGLSYAALNLSTLALATASLSGSAQRTGRSRALIAAGPMLALPAGAWLADLAGPRFIFFILAALALLALPLARRLPAHNRPRSAPQLARRIRPPGSLDAWSFMEGLTLDGLFIIGLSLLAQDALPDWALLAAGVLMALRYLSEILLSPLGGRIADRLGAERMLVVLSLATSAALVGFGAGWLWACAFLIVVLRALQLPLLAPIVAHRHPGHERIQALASRAVWRDIGAGTGPMLAGLLLPAAPAVLIYGGAALLLSAAALACLRRA</sequence>
<comment type="subcellular location">
    <subcellularLocation>
        <location evidence="1">Cell membrane</location>
        <topology evidence="1">Multi-pass membrane protein</topology>
    </subcellularLocation>
</comment>
<dbReference type="PANTHER" id="PTHR23517">
    <property type="entry name" value="RESISTANCE PROTEIN MDTM, PUTATIVE-RELATED-RELATED"/>
    <property type="match status" value="1"/>
</dbReference>